<evidence type="ECO:0000313" key="1">
    <source>
        <dbReference type="EMBL" id="CAB4150159.1"/>
    </source>
</evidence>
<proteinExistence type="predicted"/>
<name>A0A6J5N2P1_9CAUD</name>
<gene>
    <name evidence="1" type="ORF">UFOVP562_46</name>
</gene>
<reference evidence="1" key="1">
    <citation type="submission" date="2020-04" db="EMBL/GenBank/DDBJ databases">
        <authorList>
            <person name="Chiriac C."/>
            <person name="Salcher M."/>
            <person name="Ghai R."/>
            <person name="Kavagutti S V."/>
        </authorList>
    </citation>
    <scope>NUCLEOTIDE SEQUENCE</scope>
</reference>
<sequence>MKTALFIEDTPDGLKTKFIWQSSGHMDKASESIAMNVMSNLTLFIKDMESQKLLRIVKEGPGDNPQPITS</sequence>
<protein>
    <submittedName>
        <fullName evidence="1">Uncharacterized protein</fullName>
    </submittedName>
</protein>
<dbReference type="EMBL" id="LR796537">
    <property type="protein sequence ID" value="CAB4150159.1"/>
    <property type="molecule type" value="Genomic_DNA"/>
</dbReference>
<accession>A0A6J5N2P1</accession>
<organism evidence="1">
    <name type="scientific">uncultured Caudovirales phage</name>
    <dbReference type="NCBI Taxonomy" id="2100421"/>
    <lineage>
        <taxon>Viruses</taxon>
        <taxon>Duplodnaviria</taxon>
        <taxon>Heunggongvirae</taxon>
        <taxon>Uroviricota</taxon>
        <taxon>Caudoviricetes</taxon>
        <taxon>Peduoviridae</taxon>
        <taxon>Maltschvirus</taxon>
        <taxon>Maltschvirus maltsch</taxon>
    </lineage>
</organism>